<evidence type="ECO:0000313" key="2">
    <source>
        <dbReference type="EMBL" id="KAG2494189.1"/>
    </source>
</evidence>
<feature type="region of interest" description="Disordered" evidence="1">
    <location>
        <begin position="38"/>
        <end position="89"/>
    </location>
</feature>
<dbReference type="OrthoDB" id="543542at2759"/>
<sequence length="708" mass="71573">MGALSVHCPAPPFRRPCGRGALLIAAALGGVASGAKRRRRSLIKRRDLPSGAKRLKKRRYRDEPNAGPSGPDSGSGGLDPQSPKFPGRLTSEINAANGPLRLAVLLTDYGTRFSGTQATMALARLASFAAFLALAPEQAAAQARATRRCVLLLRQRLAAARAAPGPGLGTGVGAGLGPSGTTLAPVGGGQAGPGTGLGFGTVDLAALGPATGAGPDLDLTSLARASYALGRLGVYDAEVMDLIAADAYDKMNLMTPDALAALAAGFGALGHAPPQGWLQRLCLEVYTRFSHFTAPELASLLYTLARLRHPPSPAWTQRCLEAFRAATSPALPATPPLPPAMVKFAFALATLQIRPSFNWTTAFVARCRPHLDALSARELAVLLWALSRLLTPAPPPPQAGLAPSASGAPAPPTSASPAGASDSAPAAAVEAAAATLAAAAAAPGAAAAAGLDRSFLEGWLRCSARRMPAASPAALVLALQALAVMQVHPLPPRFLVALLEQLQGAMEAQAGGGRGEGVDGAAGAAGPLPATREQAAAAAGSLSGAEGVSVLLSLAALRLRPGEQWLETCLAALEPQLGSMPGPLLCDLLWALARLRYQPSPAWLRACASRLAALGPGLAAPQLRGVGWALRELRVRPPAALRGRIEAAEAGAAAVEAAAEEGDVDGPAKGEAGGQQGGQEGSAGRQGGAAAQQAALQARVADLLMGQG</sequence>
<feature type="region of interest" description="Disordered" evidence="1">
    <location>
        <begin position="396"/>
        <end position="422"/>
    </location>
</feature>
<dbReference type="EMBL" id="JAEHOE010000032">
    <property type="protein sequence ID" value="KAG2494189.1"/>
    <property type="molecule type" value="Genomic_DNA"/>
</dbReference>
<dbReference type="GO" id="GO:0005759">
    <property type="term" value="C:mitochondrial matrix"/>
    <property type="evidence" value="ECO:0007669"/>
    <property type="project" value="TreeGrafter"/>
</dbReference>
<protein>
    <submittedName>
        <fullName evidence="2">Uncharacterized protein</fullName>
    </submittedName>
</protein>
<feature type="compositionally biased region" description="Low complexity" evidence="1">
    <location>
        <begin position="399"/>
        <end position="408"/>
    </location>
</feature>
<reference evidence="2" key="1">
    <citation type="journal article" date="2020" name="bioRxiv">
        <title>Comparative genomics of Chlamydomonas.</title>
        <authorList>
            <person name="Craig R.J."/>
            <person name="Hasan A.R."/>
            <person name="Ness R.W."/>
            <person name="Keightley P.D."/>
        </authorList>
    </citation>
    <scope>NUCLEOTIDE SEQUENCE</scope>
    <source>
        <strain evidence="2">CCAP 11/70</strain>
    </source>
</reference>
<dbReference type="GO" id="GO:1901259">
    <property type="term" value="P:chloroplast rRNA processing"/>
    <property type="evidence" value="ECO:0007669"/>
    <property type="project" value="TreeGrafter"/>
</dbReference>
<dbReference type="PANTHER" id="PTHR21228">
    <property type="entry name" value="FAST LEU-RICH DOMAIN-CONTAINING"/>
    <property type="match status" value="1"/>
</dbReference>
<comment type="caution">
    <text evidence="2">The sequence shown here is derived from an EMBL/GenBank/DDBJ whole genome shotgun (WGS) entry which is preliminary data.</text>
</comment>
<feature type="region of interest" description="Disordered" evidence="1">
    <location>
        <begin position="656"/>
        <end position="691"/>
    </location>
</feature>
<dbReference type="GO" id="GO:0000963">
    <property type="term" value="P:mitochondrial RNA processing"/>
    <property type="evidence" value="ECO:0007669"/>
    <property type="project" value="TreeGrafter"/>
</dbReference>
<keyword evidence="3" id="KW-1185">Reference proteome</keyword>
<dbReference type="InterPro" id="IPR050870">
    <property type="entry name" value="FAST_kinase"/>
</dbReference>
<name>A0A835Y2T6_9CHLO</name>
<gene>
    <name evidence="2" type="ORF">HYH03_007547</name>
</gene>
<dbReference type="GO" id="GO:0009507">
    <property type="term" value="C:chloroplast"/>
    <property type="evidence" value="ECO:0007669"/>
    <property type="project" value="GOC"/>
</dbReference>
<dbReference type="GO" id="GO:0003723">
    <property type="term" value="F:RNA binding"/>
    <property type="evidence" value="ECO:0007669"/>
    <property type="project" value="TreeGrafter"/>
</dbReference>
<dbReference type="PANTHER" id="PTHR21228:SF40">
    <property type="entry name" value="LD45607P"/>
    <property type="match status" value="1"/>
</dbReference>
<evidence type="ECO:0000256" key="1">
    <source>
        <dbReference type="SAM" id="MobiDB-lite"/>
    </source>
</evidence>
<evidence type="ECO:0000313" key="3">
    <source>
        <dbReference type="Proteomes" id="UP000612055"/>
    </source>
</evidence>
<dbReference type="GO" id="GO:0044528">
    <property type="term" value="P:regulation of mitochondrial mRNA stability"/>
    <property type="evidence" value="ECO:0007669"/>
    <property type="project" value="TreeGrafter"/>
</dbReference>
<proteinExistence type="predicted"/>
<dbReference type="Proteomes" id="UP000612055">
    <property type="component" value="Unassembled WGS sequence"/>
</dbReference>
<organism evidence="2 3">
    <name type="scientific">Edaphochlamys debaryana</name>
    <dbReference type="NCBI Taxonomy" id="47281"/>
    <lineage>
        <taxon>Eukaryota</taxon>
        <taxon>Viridiplantae</taxon>
        <taxon>Chlorophyta</taxon>
        <taxon>core chlorophytes</taxon>
        <taxon>Chlorophyceae</taxon>
        <taxon>CS clade</taxon>
        <taxon>Chlamydomonadales</taxon>
        <taxon>Chlamydomonadales incertae sedis</taxon>
        <taxon>Edaphochlamys</taxon>
    </lineage>
</organism>
<feature type="compositionally biased region" description="Low complexity" evidence="1">
    <location>
        <begin position="67"/>
        <end position="82"/>
    </location>
</feature>
<feature type="compositionally biased region" description="Gly residues" evidence="1">
    <location>
        <begin position="671"/>
        <end position="687"/>
    </location>
</feature>
<accession>A0A835Y2T6</accession>
<dbReference type="GO" id="GO:0035770">
    <property type="term" value="C:ribonucleoprotein granule"/>
    <property type="evidence" value="ECO:0007669"/>
    <property type="project" value="TreeGrafter"/>
</dbReference>
<dbReference type="AlphaFoldDB" id="A0A835Y2T6"/>